<keyword evidence="1" id="KW-0472">Membrane</keyword>
<accession>A0A011AC71</accession>
<protein>
    <recommendedName>
        <fullName evidence="4">DUF998 domain-containing protein</fullName>
    </recommendedName>
</protein>
<dbReference type="OrthoDB" id="8159487at2"/>
<dbReference type="PATRIC" id="fig|927661.3.peg.668"/>
<evidence type="ECO:0000313" key="3">
    <source>
        <dbReference type="Proteomes" id="UP000021053"/>
    </source>
</evidence>
<dbReference type="InterPro" id="IPR009339">
    <property type="entry name" value="DUF998"/>
</dbReference>
<feature type="transmembrane region" description="Helical" evidence="1">
    <location>
        <begin position="159"/>
        <end position="178"/>
    </location>
</feature>
<feature type="transmembrane region" description="Helical" evidence="1">
    <location>
        <begin position="137"/>
        <end position="153"/>
    </location>
</feature>
<dbReference type="AlphaFoldDB" id="A0A011AC71"/>
<feature type="transmembrane region" description="Helical" evidence="1">
    <location>
        <begin position="72"/>
        <end position="89"/>
    </location>
</feature>
<feature type="transmembrane region" description="Helical" evidence="1">
    <location>
        <begin position="109"/>
        <end position="130"/>
    </location>
</feature>
<dbReference type="RefSeq" id="WP_051569685.1">
    <property type="nucleotide sequence ID" value="NZ_KK073874.1"/>
</dbReference>
<dbReference type="Proteomes" id="UP000021053">
    <property type="component" value="Unassembled WGS sequence"/>
</dbReference>
<dbReference type="HOGENOM" id="CLU_094600_0_0_11"/>
<sequence>MKLGYAGLAAGPLYVGVSLIEAATRDGFDPTRHAWSQLANGDLGWIHRANLVLSGALTVLGALGLRVRWVRTGIALYGAGLIGAGIFTADPGRGFPVGTPETVEVTTHGILHFVCGGIGFIGLVAACFLVRGAISRFTGALFGVTFVAMAATGGAGWALLAFTAAVILASAWLSILFWKEIRCAI</sequence>
<dbReference type="Pfam" id="PF06197">
    <property type="entry name" value="DUF998"/>
    <property type="match status" value="1"/>
</dbReference>
<reference evidence="2 3" key="1">
    <citation type="submission" date="2013-07" db="EMBL/GenBank/DDBJ databases">
        <authorList>
            <consortium name="DOE Joint Genome Institute"/>
            <person name="Eisen J."/>
            <person name="Huntemann M."/>
            <person name="Han J."/>
            <person name="Chen A."/>
            <person name="Kyrpides N."/>
            <person name="Mavromatis K."/>
            <person name="Markowitz V."/>
            <person name="Palaniappan K."/>
            <person name="Ivanova N."/>
            <person name="Schaumberg A."/>
            <person name="Pati A."/>
            <person name="Liolios K."/>
            <person name="Nordberg H.P."/>
            <person name="Cantor M.N."/>
            <person name="Hua S.X."/>
            <person name="Woyke T."/>
        </authorList>
    </citation>
    <scope>NUCLEOTIDE SEQUENCE [LARGE SCALE GENOMIC DNA]</scope>
    <source>
        <strain evidence="2 3">DSM 44712</strain>
    </source>
</reference>
<proteinExistence type="predicted"/>
<keyword evidence="1" id="KW-0812">Transmembrane</keyword>
<evidence type="ECO:0008006" key="4">
    <source>
        <dbReference type="Google" id="ProtNLM"/>
    </source>
</evidence>
<keyword evidence="3" id="KW-1185">Reference proteome</keyword>
<dbReference type="EMBL" id="JFBT01000001">
    <property type="protein sequence ID" value="EXG79641.1"/>
    <property type="molecule type" value="Genomic_DNA"/>
</dbReference>
<comment type="caution">
    <text evidence="2">The sequence shown here is derived from an EMBL/GenBank/DDBJ whole genome shotgun (WGS) entry which is preliminary data.</text>
</comment>
<evidence type="ECO:0000256" key="1">
    <source>
        <dbReference type="SAM" id="Phobius"/>
    </source>
</evidence>
<feature type="transmembrane region" description="Helical" evidence="1">
    <location>
        <begin position="46"/>
        <end position="65"/>
    </location>
</feature>
<gene>
    <name evidence="2" type="ORF">CryarDRAFT_0682</name>
</gene>
<name>A0A011AC71_9ACTN</name>
<evidence type="ECO:0000313" key="2">
    <source>
        <dbReference type="EMBL" id="EXG79641.1"/>
    </source>
</evidence>
<keyword evidence="1" id="KW-1133">Transmembrane helix</keyword>
<organism evidence="2 3">
    <name type="scientific">Cryptosporangium arvum DSM 44712</name>
    <dbReference type="NCBI Taxonomy" id="927661"/>
    <lineage>
        <taxon>Bacteria</taxon>
        <taxon>Bacillati</taxon>
        <taxon>Actinomycetota</taxon>
        <taxon>Actinomycetes</taxon>
        <taxon>Cryptosporangiales</taxon>
        <taxon>Cryptosporangiaceae</taxon>
        <taxon>Cryptosporangium</taxon>
    </lineage>
</organism>